<dbReference type="EMBL" id="CP109441">
    <property type="protein sequence ID" value="WUV47678.1"/>
    <property type="molecule type" value="Genomic_DNA"/>
</dbReference>
<evidence type="ECO:0000313" key="1">
    <source>
        <dbReference type="EMBL" id="WUV47678.1"/>
    </source>
</evidence>
<proteinExistence type="predicted"/>
<organism evidence="1 2">
    <name type="scientific">Nocardia vinacea</name>
    <dbReference type="NCBI Taxonomy" id="96468"/>
    <lineage>
        <taxon>Bacteria</taxon>
        <taxon>Bacillati</taxon>
        <taxon>Actinomycetota</taxon>
        <taxon>Actinomycetes</taxon>
        <taxon>Mycobacteriales</taxon>
        <taxon>Nocardiaceae</taxon>
        <taxon>Nocardia</taxon>
    </lineage>
</organism>
<dbReference type="RefSeq" id="WP_329411783.1">
    <property type="nucleotide sequence ID" value="NZ_CP109441.1"/>
</dbReference>
<gene>
    <name evidence="1" type="ORF">OG563_05445</name>
</gene>
<evidence type="ECO:0008006" key="3">
    <source>
        <dbReference type="Google" id="ProtNLM"/>
    </source>
</evidence>
<dbReference type="Proteomes" id="UP001432062">
    <property type="component" value="Chromosome"/>
</dbReference>
<sequence length="148" mass="17070">MNQSTNESARERLEVFVGEWTMQAGPPGGPPWPGAGRVTFEWLTGTPLLVQRWHIDLPEAPDGVAVIGCDGMSDTYYQLYTDDRDVQRMYEMTLTDGIWTLHRDGEPFAQRFTGRFSDDRTTIQGRWELAEDRRTWKTDFDLSYTKVT</sequence>
<evidence type="ECO:0000313" key="2">
    <source>
        <dbReference type="Proteomes" id="UP001432062"/>
    </source>
</evidence>
<keyword evidence="2" id="KW-1185">Reference proteome</keyword>
<accession>A0ABZ1YWU7</accession>
<name>A0ABZ1YWU7_9NOCA</name>
<reference evidence="1" key="1">
    <citation type="submission" date="2022-10" db="EMBL/GenBank/DDBJ databases">
        <title>The complete genomes of actinobacterial strains from the NBC collection.</title>
        <authorList>
            <person name="Joergensen T.S."/>
            <person name="Alvarez Arevalo M."/>
            <person name="Sterndorff E.B."/>
            <person name="Faurdal D."/>
            <person name="Vuksanovic O."/>
            <person name="Mourched A.-S."/>
            <person name="Charusanti P."/>
            <person name="Shaw S."/>
            <person name="Blin K."/>
            <person name="Weber T."/>
        </authorList>
    </citation>
    <scope>NUCLEOTIDE SEQUENCE</scope>
    <source>
        <strain evidence="1">NBC_01482</strain>
    </source>
</reference>
<protein>
    <recommendedName>
        <fullName evidence="3">DUF1579 domain-containing protein</fullName>
    </recommendedName>
</protein>